<keyword evidence="7" id="KW-0998">Cell outer membrane</keyword>
<reference evidence="9" key="1">
    <citation type="submission" date="2016-04" db="EMBL/GenBank/DDBJ databases">
        <authorList>
            <person name="Tagini F."/>
        </authorList>
    </citation>
    <scope>NUCLEOTIDE SEQUENCE [LARGE SCALE GENOMIC DNA]</scope>
    <source>
        <strain evidence="9">CHUV0807</strain>
    </source>
</reference>
<name>A0A1C3H364_9GAMM</name>
<keyword evidence="2" id="KW-0813">Transport</keyword>
<keyword evidence="5" id="KW-0732">Signal</keyword>
<organism evidence="8 9">
    <name type="scientific">Cardiobacterium hominis</name>
    <dbReference type="NCBI Taxonomy" id="2718"/>
    <lineage>
        <taxon>Bacteria</taxon>
        <taxon>Pseudomonadati</taxon>
        <taxon>Pseudomonadota</taxon>
        <taxon>Gammaproteobacteria</taxon>
        <taxon>Cardiobacteriales</taxon>
        <taxon>Cardiobacteriaceae</taxon>
        <taxon>Cardiobacterium</taxon>
    </lineage>
</organism>
<sequence>MGTRWRFAMKKADKDIDNEGVRSPLKGSGGYGIWDITGYYRPTKGLTARAGAFNILDKKYITWGEAKGLADDISRERYSAPGRWFGASLRYDF</sequence>
<dbReference type="AlphaFoldDB" id="A0A1C3H364"/>
<keyword evidence="8" id="KW-0675">Receptor</keyword>
<evidence type="ECO:0000256" key="3">
    <source>
        <dbReference type="ARBA" id="ARBA00022452"/>
    </source>
</evidence>
<dbReference type="PANTHER" id="PTHR30069:SF29">
    <property type="entry name" value="HEMOGLOBIN AND HEMOGLOBIN-HAPTOGLOBIN-BINDING PROTEIN 1-RELATED"/>
    <property type="match status" value="1"/>
</dbReference>
<comment type="subcellular location">
    <subcellularLocation>
        <location evidence="1">Cell outer membrane</location>
        <topology evidence="1">Multi-pass membrane protein</topology>
    </subcellularLocation>
</comment>
<dbReference type="GO" id="GO:0009279">
    <property type="term" value="C:cell outer membrane"/>
    <property type="evidence" value="ECO:0007669"/>
    <property type="project" value="UniProtKB-SubCell"/>
</dbReference>
<keyword evidence="4" id="KW-0812">Transmembrane</keyword>
<dbReference type="GO" id="GO:0015344">
    <property type="term" value="F:siderophore uptake transmembrane transporter activity"/>
    <property type="evidence" value="ECO:0007669"/>
    <property type="project" value="TreeGrafter"/>
</dbReference>
<gene>
    <name evidence="8" type="ORF">CHUV0807_0719</name>
</gene>
<dbReference type="PROSITE" id="PS01156">
    <property type="entry name" value="TONB_DEPENDENT_REC_2"/>
    <property type="match status" value="1"/>
</dbReference>
<evidence type="ECO:0000313" key="9">
    <source>
        <dbReference type="Proteomes" id="UP000190837"/>
    </source>
</evidence>
<accession>A0A1C3H364</accession>
<protein>
    <submittedName>
        <fullName evidence="8">Outer membrane receptor proteins, mostly Fe transport</fullName>
    </submittedName>
</protein>
<dbReference type="Proteomes" id="UP000190837">
    <property type="component" value="Unassembled WGS sequence"/>
</dbReference>
<dbReference type="PANTHER" id="PTHR30069">
    <property type="entry name" value="TONB-DEPENDENT OUTER MEMBRANE RECEPTOR"/>
    <property type="match status" value="1"/>
</dbReference>
<dbReference type="InterPro" id="IPR010917">
    <property type="entry name" value="TonB_rcpt_CS"/>
</dbReference>
<dbReference type="InterPro" id="IPR036942">
    <property type="entry name" value="Beta-barrel_TonB_sf"/>
</dbReference>
<dbReference type="InterPro" id="IPR039426">
    <property type="entry name" value="TonB-dep_rcpt-like"/>
</dbReference>
<evidence type="ECO:0000256" key="2">
    <source>
        <dbReference type="ARBA" id="ARBA00022448"/>
    </source>
</evidence>
<dbReference type="GO" id="GO:0044718">
    <property type="term" value="P:siderophore transmembrane transport"/>
    <property type="evidence" value="ECO:0007669"/>
    <property type="project" value="TreeGrafter"/>
</dbReference>
<evidence type="ECO:0000256" key="4">
    <source>
        <dbReference type="ARBA" id="ARBA00022692"/>
    </source>
</evidence>
<evidence type="ECO:0000256" key="1">
    <source>
        <dbReference type="ARBA" id="ARBA00004571"/>
    </source>
</evidence>
<evidence type="ECO:0000256" key="5">
    <source>
        <dbReference type="ARBA" id="ARBA00022729"/>
    </source>
</evidence>
<dbReference type="SUPFAM" id="SSF56935">
    <property type="entry name" value="Porins"/>
    <property type="match status" value="1"/>
</dbReference>
<dbReference type="Gene3D" id="2.40.170.20">
    <property type="entry name" value="TonB-dependent receptor, beta-barrel domain"/>
    <property type="match status" value="1"/>
</dbReference>
<evidence type="ECO:0000256" key="7">
    <source>
        <dbReference type="ARBA" id="ARBA00023237"/>
    </source>
</evidence>
<keyword evidence="6" id="KW-0472">Membrane</keyword>
<evidence type="ECO:0000256" key="6">
    <source>
        <dbReference type="ARBA" id="ARBA00023136"/>
    </source>
</evidence>
<proteinExistence type="predicted"/>
<evidence type="ECO:0000313" key="8">
    <source>
        <dbReference type="EMBL" id="SAM60386.1"/>
    </source>
</evidence>
<dbReference type="EMBL" id="FKLO01000030">
    <property type="protein sequence ID" value="SAM60386.1"/>
    <property type="molecule type" value="Genomic_DNA"/>
</dbReference>
<keyword evidence="3" id="KW-1134">Transmembrane beta strand</keyword>